<name>A0ACB7G2J3_MANES</name>
<gene>
    <name evidence="1" type="ORF">MANES_17G031900v8</name>
</gene>
<organism evidence="1 2">
    <name type="scientific">Manihot esculenta</name>
    <name type="common">Cassava</name>
    <name type="synonym">Jatropha manihot</name>
    <dbReference type="NCBI Taxonomy" id="3983"/>
    <lineage>
        <taxon>Eukaryota</taxon>
        <taxon>Viridiplantae</taxon>
        <taxon>Streptophyta</taxon>
        <taxon>Embryophyta</taxon>
        <taxon>Tracheophyta</taxon>
        <taxon>Spermatophyta</taxon>
        <taxon>Magnoliopsida</taxon>
        <taxon>eudicotyledons</taxon>
        <taxon>Gunneridae</taxon>
        <taxon>Pentapetalae</taxon>
        <taxon>rosids</taxon>
        <taxon>fabids</taxon>
        <taxon>Malpighiales</taxon>
        <taxon>Euphorbiaceae</taxon>
        <taxon>Crotonoideae</taxon>
        <taxon>Manihoteae</taxon>
        <taxon>Manihot</taxon>
    </lineage>
</organism>
<proteinExistence type="predicted"/>
<reference evidence="2" key="1">
    <citation type="journal article" date="2016" name="Nat. Biotechnol.">
        <title>Sequencing wild and cultivated cassava and related species reveals extensive interspecific hybridization and genetic diversity.</title>
        <authorList>
            <person name="Bredeson J.V."/>
            <person name="Lyons J.B."/>
            <person name="Prochnik S.E."/>
            <person name="Wu G.A."/>
            <person name="Ha C.M."/>
            <person name="Edsinger-Gonzales E."/>
            <person name="Grimwood J."/>
            <person name="Schmutz J."/>
            <person name="Rabbi I.Y."/>
            <person name="Egesi C."/>
            <person name="Nauluvula P."/>
            <person name="Lebot V."/>
            <person name="Ndunguru J."/>
            <person name="Mkamilo G."/>
            <person name="Bart R.S."/>
            <person name="Setter T.L."/>
            <person name="Gleadow R.M."/>
            <person name="Kulakow P."/>
            <person name="Ferguson M.E."/>
            <person name="Rounsley S."/>
            <person name="Rokhsar D.S."/>
        </authorList>
    </citation>
    <scope>NUCLEOTIDE SEQUENCE [LARGE SCALE GENOMIC DNA]</scope>
    <source>
        <strain evidence="2">cv. AM560-2</strain>
    </source>
</reference>
<protein>
    <submittedName>
        <fullName evidence="1">Uncharacterized protein</fullName>
    </submittedName>
</protein>
<evidence type="ECO:0000313" key="2">
    <source>
        <dbReference type="Proteomes" id="UP000091857"/>
    </source>
</evidence>
<sequence length="886" mass="100911">MRRKKLPPLMIEHLKLTSIFVTSVLFKCMAKKSLFGRNKNILSRRNTNLNKSSVHLDFNETLLKSIGHTKKMLLKVLFLSLIFPFCIALDTITTNESLTGSNILLSKERNFALGFFSRGSSRHIYLGIWYYKLPEQTVVWVANRDNPINDSSASLSISSDGNLILYASHDHKFPVWFTNVSLKGRSACIAQLLDSGNLVLVQGERNVWQSFDHPTDTMLPGMKIGLNLKLGLNRFLTSWKSADDPGAGDTSFKMNPTGSPQFFLYKGLIPYWRSNPWPWNRSLTTLLPAYLYRYTFANTEDEIYYTYMVDDKSVITRTVVDNSGLIQRLTWDSSSRQWKQSWYAPKYKYGHCGAYSICSSTNVDAFECKCLPGYKPKSLMDWYLRDGSDGCVRNHQQTTMCGNGEGFVKVGGVKFPDTSIASLKNMSMSSFECEQLCLRNCSCNAFARLDVERKGFGCLMWHGQLRDVEEYAGGSDLYVRVDAIVLDEYTKKRRGFLKKKGKLAILVFSVAFTIFLIVIFSYLWLRKRRKTGVEKKGFFSTLLENELIESRESPDLPIFNLRAVSAATNNFSPVNKLGKGGFGTVYKGQLPHGQEIAVKRLSHSSGQGISEFKNEVMLIARLQHRNLIKLLGCCIQREERMLIYEYLPNKSLDYFIFDQRQRSILDWNKRFDIIVGIARGILYLHHDSRLRIIHRDLKTSNVLLDADMNPKISDFGMARIFRGDEVQDKTNRVVGTYGYMAPEYVMFGKFSTKSDVFSFGVVLLEIISGKKSYTYYPEDPSLNLIGHVWELWRQGRALDIVDSCLKELSLPLEVMRCIQIGLLCVQEDATDRPTMPNVVLMLNGESTLPCPKQPAFILRNCSDLNLSKPGLNCSLNEVTITKVQAR</sequence>
<dbReference type="EMBL" id="CM004403">
    <property type="protein sequence ID" value="KAG8634420.1"/>
    <property type="molecule type" value="Genomic_DNA"/>
</dbReference>
<keyword evidence="2" id="KW-1185">Reference proteome</keyword>
<comment type="caution">
    <text evidence="1">The sequence shown here is derived from an EMBL/GenBank/DDBJ whole genome shotgun (WGS) entry which is preliminary data.</text>
</comment>
<accession>A0ACB7G2J3</accession>
<evidence type="ECO:0000313" key="1">
    <source>
        <dbReference type="EMBL" id="KAG8634420.1"/>
    </source>
</evidence>
<dbReference type="Proteomes" id="UP000091857">
    <property type="component" value="Chromosome 17"/>
</dbReference>